<keyword evidence="2" id="KW-1185">Reference proteome</keyword>
<sequence length="66" mass="7481">MTPASLMRISELQVLADSVKAEEIPLAHLQKEVKAWVSEMKKHLRMADLKKRSASITVESVTEINY</sequence>
<dbReference type="EMBL" id="EQ999976">
    <property type="protein sequence ID" value="OAT00960.1"/>
    <property type="molecule type" value="Genomic_DNA"/>
</dbReference>
<evidence type="ECO:0000313" key="2">
    <source>
        <dbReference type="Proteomes" id="UP000002039"/>
    </source>
</evidence>
<organism evidence="1 2">
    <name type="scientific">Ajellomyces dermatitidis (strain ER-3 / ATCC MYA-2586)</name>
    <name type="common">Blastomyces dermatitidis</name>
    <dbReference type="NCBI Taxonomy" id="559297"/>
    <lineage>
        <taxon>Eukaryota</taxon>
        <taxon>Fungi</taxon>
        <taxon>Dikarya</taxon>
        <taxon>Ascomycota</taxon>
        <taxon>Pezizomycotina</taxon>
        <taxon>Eurotiomycetes</taxon>
        <taxon>Eurotiomycetidae</taxon>
        <taxon>Onygenales</taxon>
        <taxon>Ajellomycetaceae</taxon>
        <taxon>Blastomyces</taxon>
    </lineage>
</organism>
<dbReference type="Proteomes" id="UP000002039">
    <property type="component" value="Unassembled WGS sequence"/>
</dbReference>
<gene>
    <name evidence="1" type="ORF">BDCG_16820</name>
</gene>
<accession>A0ABX2VUX4</accession>
<evidence type="ECO:0000313" key="1">
    <source>
        <dbReference type="EMBL" id="OAT00960.1"/>
    </source>
</evidence>
<reference evidence="2" key="1">
    <citation type="journal article" date="2015" name="PLoS Genet.">
        <title>The dynamic genome and transcriptome of the human fungal pathogen Blastomyces and close relative Emmonsia.</title>
        <authorList>
            <person name="Munoz J.F."/>
            <person name="Gauthier G.M."/>
            <person name="Desjardins C.A."/>
            <person name="Gallo J.E."/>
            <person name="Holder J."/>
            <person name="Sullivan T.D."/>
            <person name="Marty A.J."/>
            <person name="Carmen J.C."/>
            <person name="Chen Z."/>
            <person name="Ding L."/>
            <person name="Gujja S."/>
            <person name="Magrini V."/>
            <person name="Misas E."/>
            <person name="Mitreva M."/>
            <person name="Priest M."/>
            <person name="Saif S."/>
            <person name="Whiston E.A."/>
            <person name="Young S."/>
            <person name="Zeng Q."/>
            <person name="Goldman W.E."/>
            <person name="Mardis E.R."/>
            <person name="Taylor J.W."/>
            <person name="McEwen J.G."/>
            <person name="Clay O.K."/>
            <person name="Klein B.S."/>
            <person name="Cuomo C.A."/>
        </authorList>
    </citation>
    <scope>NUCLEOTIDE SEQUENCE [LARGE SCALE GENOMIC DNA]</scope>
    <source>
        <strain evidence="2">ER-3 / ATCC MYA-2586</strain>
    </source>
</reference>
<dbReference type="RefSeq" id="XP_045280687.1">
    <property type="nucleotide sequence ID" value="XM_045426016.1"/>
</dbReference>
<protein>
    <submittedName>
        <fullName evidence="1">Uncharacterized protein</fullName>
    </submittedName>
</protein>
<dbReference type="GeneID" id="69031712"/>
<name>A0ABX2VUX4_AJEDR</name>
<proteinExistence type="predicted"/>